<dbReference type="Proteomes" id="UP000018208">
    <property type="component" value="Unassembled WGS sequence"/>
</dbReference>
<dbReference type="AlphaFoldDB" id="V6LKZ2"/>
<evidence type="ECO:0000313" key="1">
    <source>
        <dbReference type="EMBL" id="EST41349.1"/>
    </source>
</evidence>
<name>V6LKZ2_9EUKA</name>
<dbReference type="VEuPathDB" id="GiardiaDB:SS50377_26494"/>
<dbReference type="OrthoDB" id="108365at2759"/>
<evidence type="ECO:0000313" key="2">
    <source>
        <dbReference type="EMBL" id="KAH0572284.1"/>
    </source>
</evidence>
<sequence length="167" mass="18202">MQIPYKTNGDMMKTPTDVIKTTQIILEMTTVKVDILKALGNKITAVLTTEANVAAVKAATSVPVYTAATLPFAVIDRNQFVREQAPAETKKAIKAQTKAFVVKGEVFQTLTFKNAPTRADVGDMFNLLVDGASGVILEQAIVDGPDCFFCVEQVREVASVFENERMK</sequence>
<protein>
    <submittedName>
        <fullName evidence="1">Uncharacterized protein</fullName>
    </submittedName>
</protein>
<dbReference type="Gene3D" id="3.20.20.60">
    <property type="entry name" value="Phosphoenolpyruvate-binding domains"/>
    <property type="match status" value="1"/>
</dbReference>
<reference evidence="2" key="2">
    <citation type="submission" date="2020-12" db="EMBL/GenBank/DDBJ databases">
        <title>New Spironucleus salmonicida genome in near-complete chromosomes.</title>
        <authorList>
            <person name="Xu F."/>
            <person name="Kurt Z."/>
            <person name="Jimenez-Gonzalez A."/>
            <person name="Astvaldsson A."/>
            <person name="Andersson J.O."/>
            <person name="Svard S.G."/>
        </authorList>
    </citation>
    <scope>NUCLEOTIDE SEQUENCE</scope>
    <source>
        <strain evidence="2">ATCC 50377</strain>
    </source>
</reference>
<dbReference type="GO" id="GO:0003824">
    <property type="term" value="F:catalytic activity"/>
    <property type="evidence" value="ECO:0007669"/>
    <property type="project" value="InterPro"/>
</dbReference>
<dbReference type="InterPro" id="IPR015813">
    <property type="entry name" value="Pyrv/PenolPyrv_kinase-like_dom"/>
</dbReference>
<reference evidence="1 2" key="1">
    <citation type="journal article" date="2014" name="PLoS Genet.">
        <title>The Genome of Spironucleus salmonicida Highlights a Fish Pathogen Adapted to Fluctuating Environments.</title>
        <authorList>
            <person name="Xu F."/>
            <person name="Jerlstrom-Hultqvist J."/>
            <person name="Einarsson E."/>
            <person name="Astvaldsson A."/>
            <person name="Svard S.G."/>
            <person name="Andersson J.O."/>
        </authorList>
    </citation>
    <scope>NUCLEOTIDE SEQUENCE</scope>
    <source>
        <strain evidence="2">ATCC 50377</strain>
    </source>
</reference>
<proteinExistence type="predicted"/>
<dbReference type="EMBL" id="AUWU02000006">
    <property type="protein sequence ID" value="KAH0572284.1"/>
    <property type="molecule type" value="Genomic_DNA"/>
</dbReference>
<gene>
    <name evidence="1" type="ORF">SS50377_19063</name>
    <name evidence="2" type="ORF">SS50377_26494</name>
</gene>
<accession>V6LKZ2</accession>
<evidence type="ECO:0000313" key="3">
    <source>
        <dbReference type="Proteomes" id="UP000018208"/>
    </source>
</evidence>
<dbReference type="SUPFAM" id="SSF51621">
    <property type="entry name" value="Phosphoenolpyruvate/pyruvate domain"/>
    <property type="match status" value="1"/>
</dbReference>
<dbReference type="InterPro" id="IPR040442">
    <property type="entry name" value="Pyrv_kinase-like_dom_sf"/>
</dbReference>
<organism evidence="1">
    <name type="scientific">Spironucleus salmonicida</name>
    <dbReference type="NCBI Taxonomy" id="348837"/>
    <lineage>
        <taxon>Eukaryota</taxon>
        <taxon>Metamonada</taxon>
        <taxon>Diplomonadida</taxon>
        <taxon>Hexamitidae</taxon>
        <taxon>Hexamitinae</taxon>
        <taxon>Spironucleus</taxon>
    </lineage>
</organism>
<keyword evidence="3" id="KW-1185">Reference proteome</keyword>
<dbReference type="EMBL" id="KI546170">
    <property type="protein sequence ID" value="EST41349.1"/>
    <property type="molecule type" value="Genomic_DNA"/>
</dbReference>